<comment type="caution">
    <text evidence="1">The sequence shown here is derived from an EMBL/GenBank/DDBJ whole genome shotgun (WGS) entry which is preliminary data.</text>
</comment>
<dbReference type="EMBL" id="AVQI01000067">
    <property type="protein sequence ID" value="ERK00385.1"/>
    <property type="molecule type" value="Genomic_DNA"/>
</dbReference>
<gene>
    <name evidence="2" type="ORF">HMPREF0860_1005</name>
    <name evidence="1" type="ORF">HMPREF1325_0232</name>
</gene>
<organism evidence="1 3">
    <name type="scientific">Treponema socranskii subsp. socranskii VPI DR56BR1116 = ATCC 35536</name>
    <dbReference type="NCBI Taxonomy" id="1125725"/>
    <lineage>
        <taxon>Bacteria</taxon>
        <taxon>Pseudomonadati</taxon>
        <taxon>Spirochaetota</taxon>
        <taxon>Spirochaetia</taxon>
        <taxon>Spirochaetales</taxon>
        <taxon>Treponemataceae</taxon>
        <taxon>Treponema</taxon>
    </lineage>
</organism>
<evidence type="ECO:0000313" key="1">
    <source>
        <dbReference type="EMBL" id="ERF61969.1"/>
    </source>
</evidence>
<dbReference type="PATRIC" id="fig|1125725.3.peg.4"/>
<reference evidence="3 4" key="1">
    <citation type="submission" date="2013-08" db="EMBL/GenBank/DDBJ databases">
        <authorList>
            <person name="Durkin A.S."/>
            <person name="Haft D.R."/>
            <person name="McCorrison J."/>
            <person name="Torralba M."/>
            <person name="Gillis M."/>
            <person name="Haft D.H."/>
            <person name="Methe B."/>
            <person name="Sutton G."/>
            <person name="Nelson K.E."/>
        </authorList>
    </citation>
    <scope>NUCLEOTIDE SEQUENCE [LARGE SCALE GENOMIC DNA]</scope>
    <source>
        <strain evidence="2 4">ATCC 35536</strain>
        <strain evidence="1 3">VPI DR56BR1116</strain>
    </source>
</reference>
<evidence type="ECO:0000313" key="2">
    <source>
        <dbReference type="EMBL" id="ERK00385.1"/>
    </source>
</evidence>
<protein>
    <submittedName>
        <fullName evidence="1">Uncharacterized protein</fullName>
    </submittedName>
</protein>
<name>U2MFE4_TRESO</name>
<accession>U2MFE4</accession>
<evidence type="ECO:0000313" key="4">
    <source>
        <dbReference type="Proteomes" id="UP000016646"/>
    </source>
</evidence>
<sequence length="79" mass="8595">MSGAVTVYTCIRSFAIDTLIGHKIDFYIKVRTSSFKSMSLTKGESLPLARTLLRAAPSGGDTPQRPGWRCVSLAVFTLT</sequence>
<dbReference type="Proteomes" id="UP000016646">
    <property type="component" value="Unassembled WGS sequence"/>
</dbReference>
<dbReference type="Proteomes" id="UP000016412">
    <property type="component" value="Unassembled WGS sequence"/>
</dbReference>
<dbReference type="STRING" id="1125725.HMPREF1325_0232"/>
<evidence type="ECO:0000313" key="3">
    <source>
        <dbReference type="Proteomes" id="UP000016412"/>
    </source>
</evidence>
<keyword evidence="4" id="KW-1185">Reference proteome</keyword>
<proteinExistence type="predicted"/>
<dbReference type="AlphaFoldDB" id="U2MFE4"/>
<dbReference type="EMBL" id="AUZJ01000001">
    <property type="protein sequence ID" value="ERF61969.1"/>
    <property type="molecule type" value="Genomic_DNA"/>
</dbReference>